<evidence type="ECO:0000256" key="13">
    <source>
        <dbReference type="ARBA" id="ARBA00035246"/>
    </source>
</evidence>
<dbReference type="PANTHER" id="PTHR11655:SF14">
    <property type="entry name" value="LARGE RIBOSOMAL SUBUNIT PROTEIN UL6M"/>
    <property type="match status" value="1"/>
</dbReference>
<dbReference type="Pfam" id="PF00861">
    <property type="entry name" value="Ribosomal_L18p"/>
    <property type="match status" value="1"/>
</dbReference>
<evidence type="ECO:0000256" key="12">
    <source>
        <dbReference type="ARBA" id="ARBA00035167"/>
    </source>
</evidence>
<evidence type="ECO:0000256" key="10">
    <source>
        <dbReference type="ARBA" id="ARBA00022980"/>
    </source>
</evidence>
<evidence type="ECO:0000256" key="11">
    <source>
        <dbReference type="ARBA" id="ARBA00023274"/>
    </source>
</evidence>
<dbReference type="InterPro" id="IPR000702">
    <property type="entry name" value="Ribosomal_uL6-like"/>
</dbReference>
<evidence type="ECO:0000256" key="18">
    <source>
        <dbReference type="RuleBase" id="RU003660"/>
    </source>
</evidence>
<dbReference type="PRINTS" id="PR00059">
    <property type="entry name" value="RIBOSOMALL6"/>
</dbReference>
<evidence type="ECO:0000256" key="6">
    <source>
        <dbReference type="ARBA" id="ARBA00009356"/>
    </source>
</evidence>
<dbReference type="Gene3D" id="3.90.930.12">
    <property type="entry name" value="Ribosomal protein L6, alpha-beta domain"/>
    <property type="match status" value="2"/>
</dbReference>
<dbReference type="PROSITE" id="PS00527">
    <property type="entry name" value="RIBOSOMAL_S14"/>
    <property type="match status" value="1"/>
</dbReference>
<dbReference type="GO" id="GO:0019843">
    <property type="term" value="F:rRNA binding"/>
    <property type="evidence" value="ECO:0007669"/>
    <property type="project" value="UniProtKB-KW"/>
</dbReference>
<dbReference type="Pfam" id="PF00347">
    <property type="entry name" value="Ribosomal_L6"/>
    <property type="match status" value="2"/>
</dbReference>
<comment type="similarity">
    <text evidence="5">Belongs to the universal ribosomal protein uS14 family.</text>
</comment>
<keyword evidence="11 18" id="KW-0687">Ribonucleoprotein</keyword>
<evidence type="ECO:0000256" key="19">
    <source>
        <dbReference type="RuleBase" id="RU003869"/>
    </source>
</evidence>
<comment type="caution">
    <text evidence="21">The sequence shown here is derived from an EMBL/GenBank/DDBJ whole genome shotgun (WGS) entry which is preliminary data.</text>
</comment>
<dbReference type="NCBIfam" id="TIGR00060">
    <property type="entry name" value="L18_bact"/>
    <property type="match status" value="1"/>
</dbReference>
<feature type="domain" description="Large ribosomal subunit protein uL6 alpha-beta" evidence="20">
    <location>
        <begin position="227"/>
        <end position="298"/>
    </location>
</feature>
<organism evidence="21 22">
    <name type="scientific">Pseudolycoriella hygida</name>
    <dbReference type="NCBI Taxonomy" id="35572"/>
    <lineage>
        <taxon>Eukaryota</taxon>
        <taxon>Metazoa</taxon>
        <taxon>Ecdysozoa</taxon>
        <taxon>Arthropoda</taxon>
        <taxon>Hexapoda</taxon>
        <taxon>Insecta</taxon>
        <taxon>Pterygota</taxon>
        <taxon>Neoptera</taxon>
        <taxon>Endopterygota</taxon>
        <taxon>Diptera</taxon>
        <taxon>Nematocera</taxon>
        <taxon>Sciaroidea</taxon>
        <taxon>Sciaridae</taxon>
        <taxon>Pseudolycoriella</taxon>
    </lineage>
</organism>
<dbReference type="NCBIfam" id="NF006477">
    <property type="entry name" value="PRK08881.1"/>
    <property type="match status" value="1"/>
</dbReference>
<dbReference type="Pfam" id="PF00253">
    <property type="entry name" value="Ribosomal_S14"/>
    <property type="match status" value="1"/>
</dbReference>
<dbReference type="SUPFAM" id="SSF53137">
    <property type="entry name" value="Translational machinery components"/>
    <property type="match status" value="1"/>
</dbReference>
<dbReference type="Proteomes" id="UP001151699">
    <property type="component" value="Chromosome A"/>
</dbReference>
<dbReference type="GO" id="GO:0005840">
    <property type="term" value="C:ribosome"/>
    <property type="evidence" value="ECO:0007669"/>
    <property type="project" value="UniProtKB-KW"/>
</dbReference>
<evidence type="ECO:0000256" key="4">
    <source>
        <dbReference type="ARBA" id="ARBA00007116"/>
    </source>
</evidence>
<evidence type="ECO:0000256" key="2">
    <source>
        <dbReference type="ARBA" id="ARBA00004514"/>
    </source>
</evidence>
<dbReference type="FunFam" id="3.30.1490.10:FF:000001">
    <property type="entry name" value="30S ribosomal protein S8"/>
    <property type="match status" value="1"/>
</dbReference>
<comment type="subcellular location">
    <subcellularLocation>
        <location evidence="2">Cytoplasm</location>
        <location evidence="2">Cytosol</location>
    </subcellularLocation>
    <subcellularLocation>
        <location evidence="1">Rough endoplasmic reticulum</location>
    </subcellularLocation>
</comment>
<comment type="similarity">
    <text evidence="3 18">Belongs to the universal ribosomal protein uS8 family.</text>
</comment>
<evidence type="ECO:0000256" key="17">
    <source>
        <dbReference type="ARBA" id="ARBA00083755"/>
    </source>
</evidence>
<evidence type="ECO:0000313" key="21">
    <source>
        <dbReference type="EMBL" id="KAJ6645189.1"/>
    </source>
</evidence>
<evidence type="ECO:0000259" key="20">
    <source>
        <dbReference type="Pfam" id="PF00347"/>
    </source>
</evidence>
<evidence type="ECO:0000256" key="7">
    <source>
        <dbReference type="ARBA" id="ARBA00011542"/>
    </source>
</evidence>
<reference evidence="21" key="1">
    <citation type="submission" date="2022-07" db="EMBL/GenBank/DDBJ databases">
        <authorList>
            <person name="Trinca V."/>
            <person name="Uliana J.V.C."/>
            <person name="Torres T.T."/>
            <person name="Ward R.J."/>
            <person name="Monesi N."/>
        </authorList>
    </citation>
    <scope>NUCLEOTIDE SEQUENCE</scope>
    <source>
        <strain evidence="21">HSMRA1968</strain>
        <tissue evidence="21">Whole embryos</tissue>
    </source>
</reference>
<evidence type="ECO:0000256" key="16">
    <source>
        <dbReference type="ARBA" id="ARBA00035455"/>
    </source>
</evidence>
<keyword evidence="10 18" id="KW-0689">Ribosomal protein</keyword>
<dbReference type="SUPFAM" id="SSF56047">
    <property type="entry name" value="Ribosomal protein S8"/>
    <property type="match status" value="1"/>
</dbReference>
<dbReference type="HAMAP" id="MF_01302_B">
    <property type="entry name" value="Ribosomal_uS8_B"/>
    <property type="match status" value="1"/>
</dbReference>
<dbReference type="Gene3D" id="3.30.1370.30">
    <property type="match status" value="1"/>
</dbReference>
<dbReference type="InterPro" id="IPR018271">
    <property type="entry name" value="Ribosomal_uS14_CS"/>
</dbReference>
<dbReference type="PROSITE" id="PS00053">
    <property type="entry name" value="RIBOSOMAL_S8"/>
    <property type="match status" value="1"/>
</dbReference>
<evidence type="ECO:0000256" key="5">
    <source>
        <dbReference type="ARBA" id="ARBA00009083"/>
    </source>
</evidence>
<evidence type="ECO:0000256" key="8">
    <source>
        <dbReference type="ARBA" id="ARBA00022730"/>
    </source>
</evidence>
<dbReference type="GO" id="GO:1990904">
    <property type="term" value="C:ribonucleoprotein complex"/>
    <property type="evidence" value="ECO:0007669"/>
    <property type="project" value="UniProtKB-KW"/>
</dbReference>
<name>A0A9Q0S4Y1_9DIPT</name>
<dbReference type="SUPFAM" id="SSF56053">
    <property type="entry name" value="Ribosomal protein L6"/>
    <property type="match status" value="2"/>
</dbReference>
<evidence type="ECO:0000256" key="1">
    <source>
        <dbReference type="ARBA" id="ARBA00004427"/>
    </source>
</evidence>
<dbReference type="Gene3D" id="1.10.287.1480">
    <property type="match status" value="1"/>
</dbReference>
<keyword evidence="8" id="KW-0699">rRNA-binding</keyword>
<dbReference type="GO" id="GO:0003735">
    <property type="term" value="F:structural constituent of ribosome"/>
    <property type="evidence" value="ECO:0007669"/>
    <property type="project" value="InterPro"/>
</dbReference>
<keyword evidence="22" id="KW-1185">Reference proteome</keyword>
<comment type="subunit">
    <text evidence="7">Component of the 40S small ribosomal subunit.</text>
</comment>
<dbReference type="AlphaFoldDB" id="A0A9Q0S4Y1"/>
<dbReference type="InterPro" id="IPR019906">
    <property type="entry name" value="Ribosomal_uL6_bac-type"/>
</dbReference>
<evidence type="ECO:0000256" key="9">
    <source>
        <dbReference type="ARBA" id="ARBA00022884"/>
    </source>
</evidence>
<proteinExistence type="inferred from homology"/>
<comment type="similarity">
    <text evidence="4">Belongs to the universal ribosomal protein uL18 family.</text>
</comment>
<dbReference type="Gene3D" id="3.30.1490.10">
    <property type="match status" value="1"/>
</dbReference>
<dbReference type="PROSITE" id="PS00525">
    <property type="entry name" value="RIBOSOMAL_L6_1"/>
    <property type="match status" value="1"/>
</dbReference>
<dbReference type="InterPro" id="IPR020040">
    <property type="entry name" value="Ribosomal_uL6_a/b-dom"/>
</dbReference>
<dbReference type="GO" id="GO:0005829">
    <property type="term" value="C:cytosol"/>
    <property type="evidence" value="ECO:0007669"/>
    <property type="project" value="UniProtKB-SubCell"/>
</dbReference>
<dbReference type="FunFam" id="1.10.287.1480:FF:000001">
    <property type="entry name" value="30S ribosomal protein S14"/>
    <property type="match status" value="1"/>
</dbReference>
<dbReference type="InterPro" id="IPR005484">
    <property type="entry name" value="Ribosomal_uL18_bac/plant/anim"/>
</dbReference>
<dbReference type="Gene3D" id="3.30.420.100">
    <property type="match status" value="1"/>
</dbReference>
<dbReference type="CDD" id="cd00432">
    <property type="entry name" value="Ribosomal_L18_L5e"/>
    <property type="match status" value="1"/>
</dbReference>
<feature type="domain" description="Large ribosomal subunit protein uL6 alpha-beta" evidence="20">
    <location>
        <begin position="307"/>
        <end position="379"/>
    </location>
</feature>
<dbReference type="OrthoDB" id="8299929at2759"/>
<accession>A0A9Q0S4Y1</accession>
<evidence type="ECO:0000256" key="14">
    <source>
        <dbReference type="ARBA" id="ARBA00035303"/>
    </source>
</evidence>
<sequence length="484" mass="53912">MAKNNRRRKMAQSLYNKRAKLRDKIYDKTLSLEERFSLVMILAKLPRNSSMNRVRNRCELTGRPRGVYSKFGLSRNKLRELGSKGLVPGLIKANNIADMLTRIRNGQKSKLMSISLPSSKIKCAILDVLKKEGYIKEYVVVKNGNISHIEVDLKYSVNGKPAICEINRVSKPGKRIYSSIDKLKGYYNNMGIYILSTSRGVLSDREAHSQKIGGIKMSRVGKLPVPVPEGVKVELDGLKVNAVGPKGELSKSFAGSIAISLEDNQLFVKPLAETKGARSMWGTARSIINSMMKGVKEGFTEELEVNGVGYKALVKDKYLNLMLAKSHNTKIEIPQNIKVTAPKQNQIILESVDKEKLGQFISIIIKQRPPEPYKGKGIKRKGQYISRVSNRIRLSIFKSGKHIYAQVIDDKQSITIASASTLDKEIRQLKKSNCNVGTATKVGELIGERASLKGVQEVVFDKGGYKYHGVVKALADAARKKMNF</sequence>
<dbReference type="EMBL" id="WJQU01000001">
    <property type="protein sequence ID" value="KAJ6645189.1"/>
    <property type="molecule type" value="Genomic_DNA"/>
</dbReference>
<dbReference type="InterPro" id="IPR047863">
    <property type="entry name" value="Ribosomal_uS8_CS"/>
</dbReference>
<dbReference type="PANTHER" id="PTHR11655">
    <property type="entry name" value="60S/50S RIBOSOMAL PROTEIN L6/L9"/>
    <property type="match status" value="1"/>
</dbReference>
<dbReference type="InterPro" id="IPR001209">
    <property type="entry name" value="Ribosomal_uS14"/>
</dbReference>
<dbReference type="InterPro" id="IPR002358">
    <property type="entry name" value="Ribosomal_uL6_CS"/>
</dbReference>
<dbReference type="InterPro" id="IPR035987">
    <property type="entry name" value="Ribosomal_uS8_sf"/>
</dbReference>
<dbReference type="GO" id="GO:0005791">
    <property type="term" value="C:rough endoplasmic reticulum"/>
    <property type="evidence" value="ECO:0007669"/>
    <property type="project" value="UniProtKB-SubCell"/>
</dbReference>
<dbReference type="SUPFAM" id="SSF57716">
    <property type="entry name" value="Glucocorticoid receptor-like (DNA-binding domain)"/>
    <property type="match status" value="1"/>
</dbReference>
<dbReference type="FunFam" id="3.30.420.100:FF:000001">
    <property type="entry name" value="50S ribosomal protein L18"/>
    <property type="match status" value="1"/>
</dbReference>
<dbReference type="InterPro" id="IPR036789">
    <property type="entry name" value="Ribosomal_uL6-like_a/b-dom_sf"/>
</dbReference>
<dbReference type="NCBIfam" id="TIGR03654">
    <property type="entry name" value="L6_bact"/>
    <property type="match status" value="1"/>
</dbReference>
<keyword evidence="9" id="KW-0694">RNA-binding</keyword>
<comment type="similarity">
    <text evidence="6 19">Belongs to the universal ribosomal protein uL6 family.</text>
</comment>
<dbReference type="InterPro" id="IPR000630">
    <property type="entry name" value="Ribosomal_uS8"/>
</dbReference>
<protein>
    <recommendedName>
        <fullName evidence="14">Large ribosomal subunit protein uL18c</fullName>
    </recommendedName>
    <alternativeName>
        <fullName evidence="17">28S ribosomal protein S14, mitochondrial</fullName>
    </alternativeName>
    <alternativeName>
        <fullName evidence="16">40S ribosomal protein S29</fullName>
    </alternativeName>
    <alternativeName>
        <fullName evidence="15">60S ribosomal protein L9</fullName>
    </alternativeName>
    <alternativeName>
        <fullName evidence="13">Large ribosomal subunit protein uL6</fullName>
    </alternativeName>
    <alternativeName>
        <fullName evidence="12">Small ribosomal subunit protein uS14</fullName>
    </alternativeName>
</protein>
<dbReference type="InterPro" id="IPR057268">
    <property type="entry name" value="Ribosomal_L18"/>
</dbReference>
<gene>
    <name evidence="21" type="primary">rplF</name>
    <name evidence="21" type="ORF">Bhyg_00392</name>
</gene>
<dbReference type="GO" id="GO:0002181">
    <property type="term" value="P:cytoplasmic translation"/>
    <property type="evidence" value="ECO:0007669"/>
    <property type="project" value="TreeGrafter"/>
</dbReference>
<dbReference type="NCBIfam" id="NF001109">
    <property type="entry name" value="PRK00136.1"/>
    <property type="match status" value="1"/>
</dbReference>
<evidence type="ECO:0000256" key="3">
    <source>
        <dbReference type="ARBA" id="ARBA00006471"/>
    </source>
</evidence>
<dbReference type="InterPro" id="IPR004389">
    <property type="entry name" value="Ribosomal_uL18_bac-type"/>
</dbReference>
<evidence type="ECO:0000313" key="22">
    <source>
        <dbReference type="Proteomes" id="UP001151699"/>
    </source>
</evidence>
<evidence type="ECO:0000256" key="15">
    <source>
        <dbReference type="ARBA" id="ARBA00035349"/>
    </source>
</evidence>
<dbReference type="HAMAP" id="MF_01337_B">
    <property type="entry name" value="Ribosomal_uL18_B"/>
    <property type="match status" value="1"/>
</dbReference>
<dbReference type="Pfam" id="PF00410">
    <property type="entry name" value="Ribosomal_S8"/>
    <property type="match status" value="1"/>
</dbReference>